<reference evidence="2" key="2">
    <citation type="submission" date="2015-01" db="EMBL/GenBank/DDBJ databases">
        <title>Evolutionary Origins and Diversification of the Mycorrhizal Mutualists.</title>
        <authorList>
            <consortium name="DOE Joint Genome Institute"/>
            <consortium name="Mycorrhizal Genomics Consortium"/>
            <person name="Kohler A."/>
            <person name="Kuo A."/>
            <person name="Nagy L.G."/>
            <person name="Floudas D."/>
            <person name="Copeland A."/>
            <person name="Barry K.W."/>
            <person name="Cichocki N."/>
            <person name="Veneault-Fourrey C."/>
            <person name="LaButti K."/>
            <person name="Lindquist E.A."/>
            <person name="Lipzen A."/>
            <person name="Lundell T."/>
            <person name="Morin E."/>
            <person name="Murat C."/>
            <person name="Riley R."/>
            <person name="Ohm R."/>
            <person name="Sun H."/>
            <person name="Tunlid A."/>
            <person name="Henrissat B."/>
            <person name="Grigoriev I.V."/>
            <person name="Hibbett D.S."/>
            <person name="Martin F."/>
        </authorList>
    </citation>
    <scope>NUCLEOTIDE SEQUENCE [LARGE SCALE GENOMIC DNA]</scope>
    <source>
        <strain evidence="2">h7</strain>
    </source>
</reference>
<dbReference type="HOGENOM" id="CLU_2904407_0_0_1"/>
<dbReference type="Proteomes" id="UP000053424">
    <property type="component" value="Unassembled WGS sequence"/>
</dbReference>
<proteinExistence type="predicted"/>
<keyword evidence="2" id="KW-1185">Reference proteome</keyword>
<gene>
    <name evidence="1" type="ORF">M413DRAFT_88334</name>
</gene>
<dbReference type="EMBL" id="KN831768">
    <property type="protein sequence ID" value="KIM48856.1"/>
    <property type="molecule type" value="Genomic_DNA"/>
</dbReference>
<name>A0A0C3CYD6_HEBCY</name>
<dbReference type="AlphaFoldDB" id="A0A0C3CYD6"/>
<sequence length="62" mass="7308">MPPWSPIFFLSSNRDLFHFSVIFHFWARGWNSLLNSFALVIDVEITTFITYILSALEYTVHV</sequence>
<protein>
    <submittedName>
        <fullName evidence="1">Uncharacterized protein</fullName>
    </submittedName>
</protein>
<accession>A0A0C3CYD6</accession>
<evidence type="ECO:0000313" key="1">
    <source>
        <dbReference type="EMBL" id="KIM48856.1"/>
    </source>
</evidence>
<evidence type="ECO:0000313" key="2">
    <source>
        <dbReference type="Proteomes" id="UP000053424"/>
    </source>
</evidence>
<reference evidence="1 2" key="1">
    <citation type="submission" date="2014-04" db="EMBL/GenBank/DDBJ databases">
        <authorList>
            <consortium name="DOE Joint Genome Institute"/>
            <person name="Kuo A."/>
            <person name="Gay G."/>
            <person name="Dore J."/>
            <person name="Kohler A."/>
            <person name="Nagy L.G."/>
            <person name="Floudas D."/>
            <person name="Copeland A."/>
            <person name="Barry K.W."/>
            <person name="Cichocki N."/>
            <person name="Veneault-Fourrey C."/>
            <person name="LaButti K."/>
            <person name="Lindquist E.A."/>
            <person name="Lipzen A."/>
            <person name="Lundell T."/>
            <person name="Morin E."/>
            <person name="Murat C."/>
            <person name="Sun H."/>
            <person name="Tunlid A."/>
            <person name="Henrissat B."/>
            <person name="Grigoriev I.V."/>
            <person name="Hibbett D.S."/>
            <person name="Martin F."/>
            <person name="Nordberg H.P."/>
            <person name="Cantor M.N."/>
            <person name="Hua S.X."/>
        </authorList>
    </citation>
    <scope>NUCLEOTIDE SEQUENCE [LARGE SCALE GENOMIC DNA]</scope>
    <source>
        <strain evidence="2">h7</strain>
    </source>
</reference>
<organism evidence="1 2">
    <name type="scientific">Hebeloma cylindrosporum</name>
    <dbReference type="NCBI Taxonomy" id="76867"/>
    <lineage>
        <taxon>Eukaryota</taxon>
        <taxon>Fungi</taxon>
        <taxon>Dikarya</taxon>
        <taxon>Basidiomycota</taxon>
        <taxon>Agaricomycotina</taxon>
        <taxon>Agaricomycetes</taxon>
        <taxon>Agaricomycetidae</taxon>
        <taxon>Agaricales</taxon>
        <taxon>Agaricineae</taxon>
        <taxon>Hymenogastraceae</taxon>
        <taxon>Hebeloma</taxon>
    </lineage>
</organism>